<dbReference type="Gene3D" id="2.60.120.10">
    <property type="entry name" value="Jelly Rolls"/>
    <property type="match status" value="1"/>
</dbReference>
<feature type="site" description="Participates in a stacking interaction with the thymidine ring of dTDP-4-oxo-6-deoxyglucose" evidence="3">
    <location>
        <position position="138"/>
    </location>
</feature>
<dbReference type="GO" id="GO:0005829">
    <property type="term" value="C:cytosol"/>
    <property type="evidence" value="ECO:0007669"/>
    <property type="project" value="TreeGrafter"/>
</dbReference>
<name>Q2J602_FRACC</name>
<proteinExistence type="inferred from homology"/>
<comment type="similarity">
    <text evidence="1">Belongs to the dTDP-4-dehydrorhamnose 3,5-epimerase family.</text>
</comment>
<dbReference type="STRING" id="106370.Francci3_3940"/>
<feature type="region of interest" description="Disordered" evidence="4">
    <location>
        <begin position="174"/>
        <end position="209"/>
    </location>
</feature>
<feature type="compositionally biased region" description="Low complexity" evidence="4">
    <location>
        <begin position="175"/>
        <end position="187"/>
    </location>
</feature>
<dbReference type="Proteomes" id="UP000001937">
    <property type="component" value="Chromosome"/>
</dbReference>
<evidence type="ECO:0000256" key="4">
    <source>
        <dbReference type="SAM" id="MobiDB-lite"/>
    </source>
</evidence>
<keyword evidence="6" id="KW-1185">Reference proteome</keyword>
<dbReference type="PANTHER" id="PTHR21047:SF2">
    <property type="entry name" value="THYMIDINE DIPHOSPHO-4-KETO-RHAMNOSE 3,5-EPIMERASE"/>
    <property type="match status" value="1"/>
</dbReference>
<dbReference type="InterPro" id="IPR000888">
    <property type="entry name" value="RmlC-like"/>
</dbReference>
<dbReference type="GO" id="GO:0019305">
    <property type="term" value="P:dTDP-rhamnose biosynthetic process"/>
    <property type="evidence" value="ECO:0007669"/>
    <property type="project" value="TreeGrafter"/>
</dbReference>
<dbReference type="SUPFAM" id="SSF51182">
    <property type="entry name" value="RmlC-like cupins"/>
    <property type="match status" value="1"/>
</dbReference>
<evidence type="ECO:0000256" key="2">
    <source>
        <dbReference type="PIRSR" id="PIRSR600888-1"/>
    </source>
</evidence>
<reference evidence="5 6" key="1">
    <citation type="journal article" date="2007" name="Genome Res.">
        <title>Genome characteristics of facultatively symbiotic Frankia sp. strains reflect host range and host plant biogeography.</title>
        <authorList>
            <person name="Normand P."/>
            <person name="Lapierre P."/>
            <person name="Tisa L.S."/>
            <person name="Gogarten J.P."/>
            <person name="Alloisio N."/>
            <person name="Bagnarol E."/>
            <person name="Bassi C.A."/>
            <person name="Berry A.M."/>
            <person name="Bickhart D.M."/>
            <person name="Choisne N."/>
            <person name="Couloux A."/>
            <person name="Cournoyer B."/>
            <person name="Cruveiller S."/>
            <person name="Daubin V."/>
            <person name="Demange N."/>
            <person name="Francino M.P."/>
            <person name="Goltsman E."/>
            <person name="Huang Y."/>
            <person name="Kopp O.R."/>
            <person name="Labarre L."/>
            <person name="Lapidus A."/>
            <person name="Lavire C."/>
            <person name="Marechal J."/>
            <person name="Martinez M."/>
            <person name="Mastronunzio J.E."/>
            <person name="Mullin B.C."/>
            <person name="Niemann J."/>
            <person name="Pujic P."/>
            <person name="Rawnsley T."/>
            <person name="Rouy Z."/>
            <person name="Schenowitz C."/>
            <person name="Sellstedt A."/>
            <person name="Tavares F."/>
            <person name="Tomkins J.P."/>
            <person name="Vallenet D."/>
            <person name="Valverde C."/>
            <person name="Wall L.G."/>
            <person name="Wang Y."/>
            <person name="Medigue C."/>
            <person name="Benson D.R."/>
        </authorList>
    </citation>
    <scope>NUCLEOTIDE SEQUENCE [LARGE SCALE GENOMIC DNA]</scope>
    <source>
        <strain evidence="6">DSM 45818 / CECT 9043 / CcI3</strain>
    </source>
</reference>
<dbReference type="KEGG" id="fra:Francci3_3940"/>
<accession>Q2J602</accession>
<dbReference type="CDD" id="cd00438">
    <property type="entry name" value="cupin_RmlC"/>
    <property type="match status" value="1"/>
</dbReference>
<organism evidence="5 6">
    <name type="scientific">Frankia casuarinae (strain DSM 45818 / CECT 9043 / HFP020203 / CcI3)</name>
    <dbReference type="NCBI Taxonomy" id="106370"/>
    <lineage>
        <taxon>Bacteria</taxon>
        <taxon>Bacillati</taxon>
        <taxon>Actinomycetota</taxon>
        <taxon>Actinomycetes</taxon>
        <taxon>Frankiales</taxon>
        <taxon>Frankiaceae</taxon>
        <taxon>Frankia</taxon>
    </lineage>
</organism>
<dbReference type="PhylomeDB" id="Q2J602"/>
<dbReference type="InterPro" id="IPR014710">
    <property type="entry name" value="RmlC-like_jellyroll"/>
</dbReference>
<sequence>MIITPTPIAGVMIVDVEPFPDARGMFARTFCADEFAAAGLTVDVAQCSVAYNASAGTVRGMHWAGEPVRETKLVRCTRGALLDVVVDPRPDSPTYLRHVAVELSADNHRALFIDAGLAHGYQTLVDSTEATYQMNVPFTPGHDRGLRFDDPRLGIVWPLPVSVISDKDRAWPLLAGDGPAGPSGDAAPPGPPGIQRDVAHASGGVGATA</sequence>
<feature type="active site" description="Proton donor" evidence="2">
    <location>
        <position position="132"/>
    </location>
</feature>
<dbReference type="Pfam" id="PF00908">
    <property type="entry name" value="dTDP_sugar_isom"/>
    <property type="match status" value="1"/>
</dbReference>
<feature type="active site" description="Proton acceptor" evidence="2">
    <location>
        <position position="62"/>
    </location>
</feature>
<dbReference type="HOGENOM" id="CLU_090940_1_0_11"/>
<evidence type="ECO:0000313" key="6">
    <source>
        <dbReference type="Proteomes" id="UP000001937"/>
    </source>
</evidence>
<evidence type="ECO:0000256" key="1">
    <source>
        <dbReference type="ARBA" id="ARBA00010154"/>
    </source>
</evidence>
<dbReference type="eggNOG" id="COG1898">
    <property type="taxonomic scope" value="Bacteria"/>
</dbReference>
<evidence type="ECO:0000313" key="5">
    <source>
        <dbReference type="EMBL" id="ABD13290.1"/>
    </source>
</evidence>
<dbReference type="PANTHER" id="PTHR21047">
    <property type="entry name" value="DTDP-6-DEOXY-D-GLUCOSE-3,5 EPIMERASE"/>
    <property type="match status" value="1"/>
</dbReference>
<dbReference type="RefSeq" id="WP_011438314.1">
    <property type="nucleotide sequence ID" value="NC_007777.1"/>
</dbReference>
<gene>
    <name evidence="5" type="ordered locus">Francci3_3940</name>
</gene>
<dbReference type="GO" id="GO:0008830">
    <property type="term" value="F:dTDP-4-dehydrorhamnose 3,5-epimerase activity"/>
    <property type="evidence" value="ECO:0007669"/>
    <property type="project" value="UniProtKB-EC"/>
</dbReference>
<dbReference type="AlphaFoldDB" id="Q2J602"/>
<protein>
    <submittedName>
        <fullName evidence="5">dTDP-4-dehydrorhamnose 3,5-epimerase</fullName>
        <ecNumber evidence="5">5.1.3.13</ecNumber>
    </submittedName>
</protein>
<dbReference type="GO" id="GO:0000271">
    <property type="term" value="P:polysaccharide biosynthetic process"/>
    <property type="evidence" value="ECO:0007669"/>
    <property type="project" value="TreeGrafter"/>
</dbReference>
<dbReference type="InterPro" id="IPR011051">
    <property type="entry name" value="RmlC_Cupin_sf"/>
</dbReference>
<dbReference type="EMBL" id="CP000249">
    <property type="protein sequence ID" value="ABD13290.1"/>
    <property type="molecule type" value="Genomic_DNA"/>
</dbReference>
<dbReference type="EC" id="5.1.3.13" evidence="5"/>
<evidence type="ECO:0000256" key="3">
    <source>
        <dbReference type="PIRSR" id="PIRSR600888-3"/>
    </source>
</evidence>
<keyword evidence="5" id="KW-0413">Isomerase</keyword>